<feature type="transmembrane region" description="Helical" evidence="1">
    <location>
        <begin position="342"/>
        <end position="361"/>
    </location>
</feature>
<dbReference type="RefSeq" id="WP_048938593.1">
    <property type="nucleotide sequence ID" value="NZ_CP020925.1"/>
</dbReference>
<feature type="transmembrane region" description="Helical" evidence="1">
    <location>
        <begin position="267"/>
        <end position="290"/>
    </location>
</feature>
<gene>
    <name evidence="2" type="ORF">BV87_23545</name>
</gene>
<proteinExistence type="predicted"/>
<feature type="transmembrane region" description="Helical" evidence="1">
    <location>
        <begin position="191"/>
        <end position="212"/>
    </location>
</feature>
<organism evidence="2 3">
    <name type="scientific">Sphingobium yanoikuyae</name>
    <name type="common">Sphingomonas yanoikuyae</name>
    <dbReference type="NCBI Taxonomy" id="13690"/>
    <lineage>
        <taxon>Bacteria</taxon>
        <taxon>Pseudomonadati</taxon>
        <taxon>Pseudomonadota</taxon>
        <taxon>Alphaproteobacteria</taxon>
        <taxon>Sphingomonadales</taxon>
        <taxon>Sphingomonadaceae</taxon>
        <taxon>Sphingobium</taxon>
    </lineage>
</organism>
<feature type="transmembrane region" description="Helical" evidence="1">
    <location>
        <begin position="52"/>
        <end position="72"/>
    </location>
</feature>
<feature type="transmembrane region" description="Helical" evidence="1">
    <location>
        <begin position="84"/>
        <end position="107"/>
    </location>
</feature>
<dbReference type="AlphaFoldDB" id="A0A0J9CXU4"/>
<name>A0A0J9CXU4_SPHYA</name>
<evidence type="ECO:0000256" key="1">
    <source>
        <dbReference type="SAM" id="Phobius"/>
    </source>
</evidence>
<accession>A0A0J9CXU4</accession>
<feature type="transmembrane region" description="Helical" evidence="1">
    <location>
        <begin position="392"/>
        <end position="409"/>
    </location>
</feature>
<sequence length="519" mass="56190">MTALAAKTAVSAPPAGSGGLLAHTVPAGWLIAALFAWLGLDQLLLWRFLDVAPFWAYPLALLLIGGLCTVMLRTMPDRSGPSIGTLLLCTGVSLLLLMLGGEGRFFYANVDWQVRLAALRDMAVNPWPFVYTERAVPDLLRAPIGMFLAPALLYKALGVRAGDIALLAQNSLLLGLTLALAAQLFDGRRGRLVALLVFLGFSGIDAIGDLVLNGRLGDHLEDWIGLQYSSTITLAFWVPQHAMSGWIGAMGYLLWRRERLPLASYLALLPLTALWSPLGLMGAMPFAALAGIRTLAARRLRIADMLLPALASLLAVPSLLYLGAASGADVGLRFQPIPPLQWLMFQGIETLPYLVPLLLVARPSRFGRDTLWLAFAWLMLIPFVQIGWSIDFMARASIAALAILAAMLADELGNGTERRTWLIAMLLIGSLTGLAEIRRALVHPPAPEVRCSVSKAWDQTFAAFPKGSYFAPLPAMPALVRPARPTPVPASEPARCWDGLWFSPHNFRQPGSGGENRVK</sequence>
<feature type="transmembrane region" description="Helical" evidence="1">
    <location>
        <begin position="20"/>
        <end position="40"/>
    </location>
</feature>
<feature type="transmembrane region" description="Helical" evidence="1">
    <location>
        <begin position="164"/>
        <end position="185"/>
    </location>
</feature>
<feature type="transmembrane region" description="Helical" evidence="1">
    <location>
        <begin position="370"/>
        <end position="386"/>
    </location>
</feature>
<dbReference type="EMBL" id="CP020925">
    <property type="protein sequence ID" value="ATP21066.1"/>
    <property type="molecule type" value="Genomic_DNA"/>
</dbReference>
<keyword evidence="1" id="KW-0812">Transmembrane</keyword>
<keyword evidence="1" id="KW-1133">Transmembrane helix</keyword>
<keyword evidence="1" id="KW-0472">Membrane</keyword>
<evidence type="ECO:0000313" key="3">
    <source>
        <dbReference type="Proteomes" id="UP000037029"/>
    </source>
</evidence>
<protein>
    <submittedName>
        <fullName evidence="2">Uncharacterized protein</fullName>
    </submittedName>
</protein>
<reference evidence="2 3" key="1">
    <citation type="submission" date="2017-04" db="EMBL/GenBank/DDBJ databases">
        <title>Characterization, genome and methylation analysis of a phthalic acid esters degrading strain Sphingobium yanoikuyae SHJ.</title>
        <authorList>
            <person name="Feng L."/>
        </authorList>
    </citation>
    <scope>NUCLEOTIDE SEQUENCE [LARGE SCALE GENOMIC DNA]</scope>
    <source>
        <strain evidence="2 3">SHJ</strain>
    </source>
</reference>
<evidence type="ECO:0000313" key="2">
    <source>
        <dbReference type="EMBL" id="ATP21066.1"/>
    </source>
</evidence>
<feature type="transmembrane region" description="Helical" evidence="1">
    <location>
        <begin position="232"/>
        <end position="255"/>
    </location>
</feature>
<feature type="transmembrane region" description="Helical" evidence="1">
    <location>
        <begin position="139"/>
        <end position="157"/>
    </location>
</feature>
<feature type="transmembrane region" description="Helical" evidence="1">
    <location>
        <begin position="302"/>
        <end position="322"/>
    </location>
</feature>
<dbReference type="Proteomes" id="UP000037029">
    <property type="component" value="Chromosome"/>
</dbReference>